<comment type="caution">
    <text evidence="5">The sequence shown here is derived from an EMBL/GenBank/DDBJ whole genome shotgun (WGS) entry which is preliminary data.</text>
</comment>
<dbReference type="InterPro" id="IPR051091">
    <property type="entry name" value="O-Glucosyltr/Glycosyltrsf_90"/>
</dbReference>
<feature type="region of interest" description="Disordered" evidence="3">
    <location>
        <begin position="747"/>
        <end position="766"/>
    </location>
</feature>
<gene>
    <name evidence="5" type="ORF">QTG54_003696</name>
</gene>
<dbReference type="SMART" id="SM00672">
    <property type="entry name" value="CAP10"/>
    <property type="match status" value="1"/>
</dbReference>
<keyword evidence="6" id="KW-1185">Reference proteome</keyword>
<dbReference type="PANTHER" id="PTHR12203">
    <property type="entry name" value="KDEL LYS-ASP-GLU-LEU CONTAINING - RELATED"/>
    <property type="match status" value="1"/>
</dbReference>
<dbReference type="EMBL" id="JATAAI010000005">
    <property type="protein sequence ID" value="KAK1745772.1"/>
    <property type="molecule type" value="Genomic_DNA"/>
</dbReference>
<protein>
    <submittedName>
        <fullName evidence="5">Ubiquitin-like protein activating enzyme</fullName>
        <ecNumber evidence="5">6.2.1.45</ecNumber>
    </submittedName>
</protein>
<dbReference type="GO" id="GO:0004839">
    <property type="term" value="F:ubiquitin activating enzyme activity"/>
    <property type="evidence" value="ECO:0007669"/>
    <property type="project" value="UniProtKB-EC"/>
</dbReference>
<evidence type="ECO:0000256" key="3">
    <source>
        <dbReference type="SAM" id="MobiDB-lite"/>
    </source>
</evidence>
<evidence type="ECO:0000313" key="5">
    <source>
        <dbReference type="EMBL" id="KAK1745772.1"/>
    </source>
</evidence>
<dbReference type="InterPro" id="IPR035985">
    <property type="entry name" value="Ubiquitin-activating_enz"/>
</dbReference>
<dbReference type="Pfam" id="PF00899">
    <property type="entry name" value="ThiF"/>
    <property type="match status" value="1"/>
</dbReference>
<dbReference type="GO" id="GO:0016740">
    <property type="term" value="F:transferase activity"/>
    <property type="evidence" value="ECO:0007669"/>
    <property type="project" value="UniProtKB-KW"/>
</dbReference>
<name>A0AAD8YGN5_9STRA</name>
<evidence type="ECO:0000259" key="4">
    <source>
        <dbReference type="SMART" id="SM00672"/>
    </source>
</evidence>
<dbReference type="Proteomes" id="UP001224775">
    <property type="component" value="Unassembled WGS sequence"/>
</dbReference>
<dbReference type="InterPro" id="IPR006598">
    <property type="entry name" value="CAP10"/>
</dbReference>
<reference evidence="5" key="1">
    <citation type="submission" date="2023-06" db="EMBL/GenBank/DDBJ databases">
        <title>Survivors Of The Sea: Transcriptome response of Skeletonema marinoi to long-term dormancy.</title>
        <authorList>
            <person name="Pinder M.I.M."/>
            <person name="Kourtchenko O."/>
            <person name="Robertson E.K."/>
            <person name="Larsson T."/>
            <person name="Maumus F."/>
            <person name="Osuna-Cruz C.M."/>
            <person name="Vancaester E."/>
            <person name="Stenow R."/>
            <person name="Vandepoele K."/>
            <person name="Ploug H."/>
            <person name="Bruchert V."/>
            <person name="Godhe A."/>
            <person name="Topel M."/>
        </authorList>
    </citation>
    <scope>NUCLEOTIDE SEQUENCE</scope>
    <source>
        <strain evidence="5">R05AC</strain>
    </source>
</reference>
<dbReference type="SUPFAM" id="SSF69572">
    <property type="entry name" value="Activating enzymes of the ubiquitin-like proteins"/>
    <property type="match status" value="1"/>
</dbReference>
<sequence length="766" mass="85395">MMLVALLHYYRFAAVIMVIAVNPTHHVMAVSSAAFALPPPSSAASNEIPGAITDGGKNIEWMDDWMLRFGGVASNTNRQLHALTSTVGQMKIDEMKRRLLDINPGCNVTLIHDFVTVDTADELITSLPGLTACIDAIDGMIEKTALILACVNNSIPIVTCGGAAGRMDPTQIVIDDLTKVSEDRLLFHCRKRLRQNHGFPKVPLPGQGKKARVRKWRINSVYSTEVQQKMDNTKAEMVTSSFRACDGFLGTGYRMLQPWHTDKTPEDGSITDMTPADVDVATVESAAVDTKTIKVHTYMDLINNAAPLPQYNLSSAIQAANIYSSRFALLRYDPSTDRFVAYYSNKQSWVSGCRKMTEAIRITTIILRNVFPERFTSDSPELVMAVSGGDYPAVDTHKYATCLFKNEEGPCDESLLTQAPILHFGSVFNHPLFPNMIGMPMTSSHTNCFLDWLMIDRQPCKLFLPTPSDKRLPWDELIPQLVWRGTDFRFLSIQNDLERPSFEKHVEGKANSNANKNKAATTILRENIHKWLPRWKGVVYTAESEIEATRTKTLPKINMKFADVAEGGKHPAIGAKEYKKWEKIGFPVAGERMNEVVLSKYKYHIDIGGGGGTTWTGTVRKLGMPGLLFHHITPTKDYIHDQIQPWVHYVPVQSDLSDLMEKLEWAETHQAEARRIAETATALMEHLSTSVGFEPLFEQNNMLNPLLGVIEAYKPMNLRDEKSWDDAFGQLGGGDFSPFLECSPDEGCEVRKGPKGKGSHSANNSI</sequence>
<evidence type="ECO:0000256" key="2">
    <source>
        <dbReference type="ARBA" id="ARBA00022679"/>
    </source>
</evidence>
<evidence type="ECO:0000313" key="6">
    <source>
        <dbReference type="Proteomes" id="UP001224775"/>
    </source>
</evidence>
<dbReference type="InterPro" id="IPR000594">
    <property type="entry name" value="ThiF_NAD_FAD-bd"/>
</dbReference>
<accession>A0AAD8YGN5</accession>
<dbReference type="Gene3D" id="3.40.50.720">
    <property type="entry name" value="NAD(P)-binding Rossmann-like Domain"/>
    <property type="match status" value="1"/>
</dbReference>
<evidence type="ECO:0000256" key="1">
    <source>
        <dbReference type="ARBA" id="ARBA00010118"/>
    </source>
</evidence>
<dbReference type="AlphaFoldDB" id="A0AAD8YGN5"/>
<comment type="similarity">
    <text evidence="1">Belongs to the glycosyltransferase 90 family.</text>
</comment>
<keyword evidence="5" id="KW-0436">Ligase</keyword>
<keyword evidence="2" id="KW-0808">Transferase</keyword>
<organism evidence="5 6">
    <name type="scientific">Skeletonema marinoi</name>
    <dbReference type="NCBI Taxonomy" id="267567"/>
    <lineage>
        <taxon>Eukaryota</taxon>
        <taxon>Sar</taxon>
        <taxon>Stramenopiles</taxon>
        <taxon>Ochrophyta</taxon>
        <taxon>Bacillariophyta</taxon>
        <taxon>Coscinodiscophyceae</taxon>
        <taxon>Thalassiosirophycidae</taxon>
        <taxon>Thalassiosirales</taxon>
        <taxon>Skeletonemataceae</taxon>
        <taxon>Skeletonema</taxon>
        <taxon>Skeletonema marinoi-dohrnii complex</taxon>
    </lineage>
</organism>
<dbReference type="PANTHER" id="PTHR12203:SF35">
    <property type="entry name" value="PROTEIN O-GLUCOSYLTRANSFERASE 1"/>
    <property type="match status" value="1"/>
</dbReference>
<proteinExistence type="inferred from homology"/>
<dbReference type="Pfam" id="PF05686">
    <property type="entry name" value="Glyco_transf_90"/>
    <property type="match status" value="1"/>
</dbReference>
<dbReference type="EC" id="6.2.1.45" evidence="5"/>
<feature type="domain" description="Glycosyl transferase CAP10" evidence="4">
    <location>
        <begin position="378"/>
        <end position="706"/>
    </location>
</feature>